<keyword evidence="6" id="KW-0862">Zinc</keyword>
<evidence type="ECO:0000256" key="4">
    <source>
        <dbReference type="ARBA" id="ARBA00022723"/>
    </source>
</evidence>
<dbReference type="PANTHER" id="PTHR13793:SF132">
    <property type="entry name" value="HISTONE-LYSINE N-METHYLTRANSFERASE ATX5"/>
    <property type="match status" value="1"/>
</dbReference>
<evidence type="ECO:0000259" key="13">
    <source>
        <dbReference type="PROSITE" id="PS50868"/>
    </source>
</evidence>
<feature type="domain" description="SET" evidence="11">
    <location>
        <begin position="824"/>
        <end position="912"/>
    </location>
</feature>
<dbReference type="PROSITE" id="PS50868">
    <property type="entry name" value="POST_SET"/>
    <property type="match status" value="1"/>
</dbReference>
<evidence type="ECO:0000256" key="1">
    <source>
        <dbReference type="ARBA" id="ARBA00022603"/>
    </source>
</evidence>
<keyword evidence="5 9" id="KW-0863">Zinc-finger</keyword>
<organism evidence="15 16">
    <name type="scientific">Papaver somniferum</name>
    <name type="common">Opium poppy</name>
    <dbReference type="NCBI Taxonomy" id="3469"/>
    <lineage>
        <taxon>Eukaryota</taxon>
        <taxon>Viridiplantae</taxon>
        <taxon>Streptophyta</taxon>
        <taxon>Embryophyta</taxon>
        <taxon>Tracheophyta</taxon>
        <taxon>Spermatophyta</taxon>
        <taxon>Magnoliopsida</taxon>
        <taxon>Ranunculales</taxon>
        <taxon>Papaveraceae</taxon>
        <taxon>Papaveroideae</taxon>
        <taxon>Papaver</taxon>
    </lineage>
</organism>
<dbReference type="Gramene" id="RZC56547">
    <property type="protein sequence ID" value="RZC56547"/>
    <property type="gene ID" value="C5167_015423"/>
</dbReference>
<dbReference type="Gene3D" id="2.30.30.140">
    <property type="match status" value="1"/>
</dbReference>
<dbReference type="Gene3D" id="2.170.270.10">
    <property type="entry name" value="SET domain"/>
    <property type="match status" value="2"/>
</dbReference>
<dbReference type="InterPro" id="IPR013083">
    <property type="entry name" value="Znf_RING/FYVE/PHD"/>
</dbReference>
<feature type="domain" description="PHD-type" evidence="10">
    <location>
        <begin position="488"/>
        <end position="544"/>
    </location>
</feature>
<dbReference type="GO" id="GO:0006325">
    <property type="term" value="P:chromatin organization"/>
    <property type="evidence" value="ECO:0007669"/>
    <property type="project" value="UniProtKB-KW"/>
</dbReference>
<dbReference type="PROSITE" id="PS50812">
    <property type="entry name" value="PWWP"/>
    <property type="match status" value="1"/>
</dbReference>
<dbReference type="STRING" id="3469.A0A4Y7J6U6"/>
<dbReference type="InterPro" id="IPR046341">
    <property type="entry name" value="SET_dom_sf"/>
</dbReference>
<dbReference type="SUPFAM" id="SSF63748">
    <property type="entry name" value="Tudor/PWWP/MBT"/>
    <property type="match status" value="1"/>
</dbReference>
<dbReference type="PANTHER" id="PTHR13793">
    <property type="entry name" value="PHD FINGER PROTEINS"/>
    <property type="match status" value="1"/>
</dbReference>
<evidence type="ECO:0000259" key="11">
    <source>
        <dbReference type="PROSITE" id="PS50280"/>
    </source>
</evidence>
<accession>A0A4Y7J6U6</accession>
<evidence type="ECO:0000259" key="14">
    <source>
        <dbReference type="PROSITE" id="PS51805"/>
    </source>
</evidence>
<feature type="domain" description="PWWP" evidence="12">
    <location>
        <begin position="257"/>
        <end position="326"/>
    </location>
</feature>
<dbReference type="InterPro" id="IPR001214">
    <property type="entry name" value="SET_dom"/>
</dbReference>
<dbReference type="Pfam" id="PF13832">
    <property type="entry name" value="zf-HC5HC2H_2"/>
    <property type="match status" value="1"/>
</dbReference>
<dbReference type="GO" id="GO:0032259">
    <property type="term" value="P:methylation"/>
    <property type="evidence" value="ECO:0007669"/>
    <property type="project" value="UniProtKB-KW"/>
</dbReference>
<evidence type="ECO:0008006" key="17">
    <source>
        <dbReference type="Google" id="ProtNLM"/>
    </source>
</evidence>
<dbReference type="Pfam" id="PF00855">
    <property type="entry name" value="PWWP"/>
    <property type="match status" value="1"/>
</dbReference>
<protein>
    <recommendedName>
        <fullName evidence="17">Histone-lysine N-methyltransferase</fullName>
    </recommendedName>
</protein>
<keyword evidence="16" id="KW-1185">Reference proteome</keyword>
<keyword evidence="8" id="KW-0539">Nucleus</keyword>
<dbReference type="SMART" id="SM00249">
    <property type="entry name" value="PHD"/>
    <property type="match status" value="2"/>
</dbReference>
<dbReference type="SMART" id="SM00293">
    <property type="entry name" value="PWWP"/>
    <property type="match status" value="1"/>
</dbReference>
<dbReference type="InterPro" id="IPR050701">
    <property type="entry name" value="Histone_Mod_Regulator"/>
</dbReference>
<evidence type="ECO:0000259" key="10">
    <source>
        <dbReference type="PROSITE" id="PS50016"/>
    </source>
</evidence>
<evidence type="ECO:0000256" key="5">
    <source>
        <dbReference type="ARBA" id="ARBA00022771"/>
    </source>
</evidence>
<dbReference type="SUPFAM" id="SSF82199">
    <property type="entry name" value="SET domain"/>
    <property type="match status" value="1"/>
</dbReference>
<evidence type="ECO:0000313" key="16">
    <source>
        <dbReference type="Proteomes" id="UP000316621"/>
    </source>
</evidence>
<evidence type="ECO:0000256" key="8">
    <source>
        <dbReference type="ARBA" id="ARBA00023242"/>
    </source>
</evidence>
<dbReference type="PROSITE" id="PS50280">
    <property type="entry name" value="SET"/>
    <property type="match status" value="1"/>
</dbReference>
<evidence type="ECO:0000256" key="2">
    <source>
        <dbReference type="ARBA" id="ARBA00022679"/>
    </source>
</evidence>
<dbReference type="SMART" id="SM00508">
    <property type="entry name" value="PostSET"/>
    <property type="match status" value="1"/>
</dbReference>
<keyword evidence="1" id="KW-0489">Methyltransferase</keyword>
<dbReference type="InterPro" id="IPR011011">
    <property type="entry name" value="Znf_FYVE_PHD"/>
</dbReference>
<dbReference type="Pfam" id="PF00856">
    <property type="entry name" value="SET"/>
    <property type="match status" value="1"/>
</dbReference>
<dbReference type="Gene3D" id="3.30.40.10">
    <property type="entry name" value="Zinc/RING finger domain, C3HC4 (zinc finger)"/>
    <property type="match status" value="2"/>
</dbReference>
<dbReference type="GO" id="GO:0008270">
    <property type="term" value="F:zinc ion binding"/>
    <property type="evidence" value="ECO:0007669"/>
    <property type="project" value="UniProtKB-KW"/>
</dbReference>
<dbReference type="Proteomes" id="UP000316621">
    <property type="component" value="Chromosome 3"/>
</dbReference>
<gene>
    <name evidence="15" type="ORF">C5167_015423</name>
</gene>
<dbReference type="FunFam" id="3.30.40.10:FF:000464">
    <property type="entry name" value="Histone-lysine N-methyltransferase"/>
    <property type="match status" value="1"/>
</dbReference>
<feature type="domain" description="PHD-type" evidence="14">
    <location>
        <begin position="600"/>
        <end position="720"/>
    </location>
</feature>
<evidence type="ECO:0000256" key="7">
    <source>
        <dbReference type="ARBA" id="ARBA00022853"/>
    </source>
</evidence>
<dbReference type="SUPFAM" id="SSF57903">
    <property type="entry name" value="FYVE/PHD zinc finger"/>
    <property type="match status" value="1"/>
</dbReference>
<evidence type="ECO:0000256" key="6">
    <source>
        <dbReference type="ARBA" id="ARBA00022833"/>
    </source>
</evidence>
<proteinExistence type="predicted"/>
<evidence type="ECO:0000259" key="12">
    <source>
        <dbReference type="PROSITE" id="PS50812"/>
    </source>
</evidence>
<keyword evidence="2" id="KW-0808">Transferase</keyword>
<sequence length="937" mass="106473">MNIKGSSESETPSLKRCKTKQVSRSYDNGICGYIKKRKVNEDDEFQLFENVVADGISFAFEQSFGDNGRIPASWHTENYCHGEGELKNQNDHMIENRVELYFSPLVRTSRGRVQVLPSRFSDSALHPWMKEDMGTSYLELSDINVGILNTHKKRKYNKKSCKILDKENSFSSRVVSKFEEVKIERGWDEIDCLGSRISTSSSLTSVCEQLVIDDKKTSVTEFEEKPRCEYPKSFKNASKKSSIGKRKDFYLLEDFVLGALVWAKCGKRYPAWPAIVIDPMLEAPESVLNSCVAGAICVMFFGYSGKRKERDYAWVKHGMLFHFMDYVDRFQGQTQLHKSKPSDFRMAIEEAFLVDNGFSEMSMEGVHTPNDQSICLQSFPRGIKQTIDSNKDQECHSHDQASHFLLLIFLSRGLNFHFSEKADANESPVMTSFKDFTFFEQALRQKKHILPCDGCGLSLPFKYTKKRKGSISKRQVLCKHCTKLQKSKQYCGVCKKIWHHSDGGNWVCCDGCEVWVHAECDNISSDLFENLANTDYYCPDCKTRFNFDLSSFKNSQPNIRSDANRGLYALPNRLAVVCSNIEGIYFPSLHVVVCKCSSCGTQKQQSPREWERHTGGALKPCEVNPLWVHVTCAWFQPEVSFSSDETMEPAVGIFSIPSSSFRKVCVICNQAHGSCQQCFKCSTCYHAMCASRAGYQMEFHCSEKNGRQITKMVSYCAVHRTPNPDNVLAVKNSAGIISTKGMLQDKNRTGARLTSSSRTVLSEDLHIESDQYNSLSAARCRTYKQQHKRKSMGDGAIPHIVMGLHHHPLPMIECLNTFKKTEKERVCFGRSGVHGWGLFARKEIQEGEMLFKISEEVVVDATYKGNMARLINHSCMPNCYARIMSVGGEENRIVLIAKMNLSVGDELTYDYMFDTDESDDFKVPCYCKAANCRKFMN</sequence>
<dbReference type="InterPro" id="IPR000313">
    <property type="entry name" value="PWWP_dom"/>
</dbReference>
<dbReference type="GO" id="GO:0008168">
    <property type="term" value="F:methyltransferase activity"/>
    <property type="evidence" value="ECO:0007669"/>
    <property type="project" value="UniProtKB-KW"/>
</dbReference>
<dbReference type="Pfam" id="PF00628">
    <property type="entry name" value="PHD"/>
    <property type="match status" value="1"/>
</dbReference>
<keyword evidence="7" id="KW-0156">Chromatin regulator</keyword>
<dbReference type="PROSITE" id="PS51805">
    <property type="entry name" value="EPHD"/>
    <property type="match status" value="1"/>
</dbReference>
<dbReference type="PROSITE" id="PS50016">
    <property type="entry name" value="ZF_PHD_2"/>
    <property type="match status" value="1"/>
</dbReference>
<feature type="domain" description="Post-SET" evidence="13">
    <location>
        <begin position="921"/>
        <end position="937"/>
    </location>
</feature>
<dbReference type="InterPro" id="IPR034732">
    <property type="entry name" value="EPHD"/>
</dbReference>
<dbReference type="EMBL" id="CM010717">
    <property type="protein sequence ID" value="RZC56547.1"/>
    <property type="molecule type" value="Genomic_DNA"/>
</dbReference>
<dbReference type="InterPro" id="IPR003616">
    <property type="entry name" value="Post-SET_dom"/>
</dbReference>
<evidence type="ECO:0000256" key="3">
    <source>
        <dbReference type="ARBA" id="ARBA00022691"/>
    </source>
</evidence>
<reference evidence="15 16" key="1">
    <citation type="journal article" date="2018" name="Science">
        <title>The opium poppy genome and morphinan production.</title>
        <authorList>
            <person name="Guo L."/>
            <person name="Winzer T."/>
            <person name="Yang X."/>
            <person name="Li Y."/>
            <person name="Ning Z."/>
            <person name="He Z."/>
            <person name="Teodor R."/>
            <person name="Lu Y."/>
            <person name="Bowser T.A."/>
            <person name="Graham I.A."/>
            <person name="Ye K."/>
        </authorList>
    </citation>
    <scope>NUCLEOTIDE SEQUENCE [LARGE SCALE GENOMIC DNA]</scope>
    <source>
        <strain evidence="16">cv. HN1</strain>
        <tissue evidence="15">Leaves</tissue>
    </source>
</reference>
<keyword evidence="3" id="KW-0949">S-adenosyl-L-methionine</keyword>
<name>A0A4Y7J6U6_PAPSO</name>
<evidence type="ECO:0000256" key="9">
    <source>
        <dbReference type="PROSITE-ProRule" id="PRU00146"/>
    </source>
</evidence>
<dbReference type="CDD" id="cd15517">
    <property type="entry name" value="PHD_TCF19_like"/>
    <property type="match status" value="1"/>
</dbReference>
<dbReference type="AlphaFoldDB" id="A0A4Y7J6U6"/>
<keyword evidence="4" id="KW-0479">Metal-binding</keyword>
<dbReference type="CDD" id="cd20143">
    <property type="entry name" value="PWWP_AtATX3-like"/>
    <property type="match status" value="1"/>
</dbReference>
<dbReference type="SMART" id="SM00317">
    <property type="entry name" value="SET"/>
    <property type="match status" value="1"/>
</dbReference>
<dbReference type="GO" id="GO:0006357">
    <property type="term" value="P:regulation of transcription by RNA polymerase II"/>
    <property type="evidence" value="ECO:0007669"/>
    <property type="project" value="TreeGrafter"/>
</dbReference>
<dbReference type="InterPro" id="IPR001965">
    <property type="entry name" value="Znf_PHD"/>
</dbReference>
<dbReference type="InterPro" id="IPR019787">
    <property type="entry name" value="Znf_PHD-finger"/>
</dbReference>
<evidence type="ECO:0000313" key="15">
    <source>
        <dbReference type="EMBL" id="RZC56547.1"/>
    </source>
</evidence>